<dbReference type="GO" id="GO:0003676">
    <property type="term" value="F:nucleic acid binding"/>
    <property type="evidence" value="ECO:0007669"/>
    <property type="project" value="InterPro"/>
</dbReference>
<dbReference type="InterPro" id="IPR012337">
    <property type="entry name" value="RNaseH-like_sf"/>
</dbReference>
<dbReference type="Proteomes" id="UP000190989">
    <property type="component" value="Unassembled WGS sequence"/>
</dbReference>
<dbReference type="InterPro" id="IPR036397">
    <property type="entry name" value="RNaseH_sf"/>
</dbReference>
<dbReference type="PROSITE" id="PS50879">
    <property type="entry name" value="RNASE_H_1"/>
    <property type="match status" value="1"/>
</dbReference>
<dbReference type="GO" id="GO:0004523">
    <property type="term" value="F:RNA-DNA hybrid ribonuclease activity"/>
    <property type="evidence" value="ECO:0007669"/>
    <property type="project" value="InterPro"/>
</dbReference>
<dbReference type="SUPFAM" id="SSF53098">
    <property type="entry name" value="Ribonuclease H-like"/>
    <property type="match status" value="1"/>
</dbReference>
<feature type="domain" description="RNase H type-1" evidence="1">
    <location>
        <begin position="1"/>
        <end position="126"/>
    </location>
</feature>
<dbReference type="InterPro" id="IPR002156">
    <property type="entry name" value="RNaseH_domain"/>
</dbReference>
<name>A0A1U6HWG5_9SPHN</name>
<accession>A0A1U6HWG5</accession>
<dbReference type="Pfam" id="PF13456">
    <property type="entry name" value="RVT_3"/>
    <property type="match status" value="1"/>
</dbReference>
<sequence length="126" mass="14044">MKRRLKVFFDGGCRPNPGFMEAAVVVRGQAQFFDDLGTGSNTDAEWLALLFAIKLAQELGERNVEFVGDSLDVTRQANFAASTGQARSDHAAAFLSLIEQYRPGRIRWIKREQNLAGIALDARRGW</sequence>
<dbReference type="AlphaFoldDB" id="A0A1U6HWG5"/>
<keyword evidence="3" id="KW-1185">Reference proteome</keyword>
<reference evidence="3" key="1">
    <citation type="submission" date="2017-02" db="EMBL/GenBank/DDBJ databases">
        <authorList>
            <person name="Varghese N."/>
            <person name="Submissions S."/>
        </authorList>
    </citation>
    <scope>NUCLEOTIDE SEQUENCE [LARGE SCALE GENOMIC DNA]</scope>
    <source>
        <strain evidence="3">SM117</strain>
    </source>
</reference>
<dbReference type="Gene3D" id="3.30.420.10">
    <property type="entry name" value="Ribonuclease H-like superfamily/Ribonuclease H"/>
    <property type="match status" value="1"/>
</dbReference>
<protein>
    <submittedName>
        <fullName evidence="2">Ribonuclease HI</fullName>
    </submittedName>
</protein>
<dbReference type="RefSeq" id="WP_176168027.1">
    <property type="nucleotide sequence ID" value="NZ_FVZE01000003.1"/>
</dbReference>
<dbReference type="EMBL" id="FVZE01000003">
    <property type="protein sequence ID" value="SLK00140.1"/>
    <property type="molecule type" value="Genomic_DNA"/>
</dbReference>
<dbReference type="STRING" id="428990.SAMN06295987_103231"/>
<evidence type="ECO:0000313" key="3">
    <source>
        <dbReference type="Proteomes" id="UP000190989"/>
    </source>
</evidence>
<evidence type="ECO:0000259" key="1">
    <source>
        <dbReference type="PROSITE" id="PS50879"/>
    </source>
</evidence>
<organism evidence="2 3">
    <name type="scientific">Novosphingobium mathurense</name>
    <dbReference type="NCBI Taxonomy" id="428990"/>
    <lineage>
        <taxon>Bacteria</taxon>
        <taxon>Pseudomonadati</taxon>
        <taxon>Pseudomonadota</taxon>
        <taxon>Alphaproteobacteria</taxon>
        <taxon>Sphingomonadales</taxon>
        <taxon>Sphingomonadaceae</taxon>
        <taxon>Novosphingobium</taxon>
    </lineage>
</organism>
<proteinExistence type="predicted"/>
<evidence type="ECO:0000313" key="2">
    <source>
        <dbReference type="EMBL" id="SLK00140.1"/>
    </source>
</evidence>
<gene>
    <name evidence="2" type="ORF">SAMN06295987_103231</name>
</gene>